<dbReference type="Pfam" id="PF01934">
    <property type="entry name" value="HepT-like"/>
    <property type="match status" value="1"/>
</dbReference>
<accession>A0A0G0QXR9</accession>
<dbReference type="GO" id="GO:0110001">
    <property type="term" value="C:toxin-antitoxin complex"/>
    <property type="evidence" value="ECO:0007669"/>
    <property type="project" value="InterPro"/>
</dbReference>
<keyword evidence="4" id="KW-0547">Nucleotide-binding</keyword>
<dbReference type="PATRIC" id="fig|1618431.3.peg.488"/>
<gene>
    <name evidence="7" type="ORF">UT77_C0003G0031</name>
</gene>
<evidence type="ECO:0000256" key="3">
    <source>
        <dbReference type="ARBA" id="ARBA00022722"/>
    </source>
</evidence>
<comment type="caution">
    <text evidence="7">The sequence shown here is derived from an EMBL/GenBank/DDBJ whole genome shotgun (WGS) entry which is preliminary data.</text>
</comment>
<dbReference type="EMBL" id="LBYB01000003">
    <property type="protein sequence ID" value="KKR42236.1"/>
    <property type="molecule type" value="Genomic_DNA"/>
</dbReference>
<dbReference type="InterPro" id="IPR037038">
    <property type="entry name" value="HepT-like_sf"/>
</dbReference>
<keyword evidence="5" id="KW-0378">Hydrolase</keyword>
<dbReference type="InterPro" id="IPR051813">
    <property type="entry name" value="HepT_RNase_toxin"/>
</dbReference>
<dbReference type="GO" id="GO:0000166">
    <property type="term" value="F:nucleotide binding"/>
    <property type="evidence" value="ECO:0007669"/>
    <property type="project" value="UniProtKB-KW"/>
</dbReference>
<dbReference type="Proteomes" id="UP000034881">
    <property type="component" value="Unassembled WGS sequence"/>
</dbReference>
<name>A0A0G0QXR9_9BACT</name>
<comment type="similarity">
    <text evidence="6">Belongs to the HepT RNase toxin family.</text>
</comment>
<keyword evidence="3" id="KW-0540">Nuclease</keyword>
<dbReference type="GO" id="GO:0004540">
    <property type="term" value="F:RNA nuclease activity"/>
    <property type="evidence" value="ECO:0007669"/>
    <property type="project" value="InterPro"/>
</dbReference>
<dbReference type="GO" id="GO:0016787">
    <property type="term" value="F:hydrolase activity"/>
    <property type="evidence" value="ECO:0007669"/>
    <property type="project" value="UniProtKB-KW"/>
</dbReference>
<evidence type="ECO:0000256" key="5">
    <source>
        <dbReference type="ARBA" id="ARBA00022801"/>
    </source>
</evidence>
<dbReference type="PANTHER" id="PTHR34139:SF1">
    <property type="entry name" value="RNASE MJ1380-RELATED"/>
    <property type="match status" value="1"/>
</dbReference>
<reference evidence="7 8" key="1">
    <citation type="journal article" date="2015" name="Nature">
        <title>rRNA introns, odd ribosomes, and small enigmatic genomes across a large radiation of phyla.</title>
        <authorList>
            <person name="Brown C.T."/>
            <person name="Hug L.A."/>
            <person name="Thomas B.C."/>
            <person name="Sharon I."/>
            <person name="Castelle C.J."/>
            <person name="Singh A."/>
            <person name="Wilkins M.J."/>
            <person name="Williams K.H."/>
            <person name="Banfield J.F."/>
        </authorList>
    </citation>
    <scope>NUCLEOTIDE SEQUENCE [LARGE SCALE GENOMIC DNA]</scope>
</reference>
<keyword evidence="1" id="KW-0597">Phosphoprotein</keyword>
<evidence type="ECO:0000313" key="8">
    <source>
        <dbReference type="Proteomes" id="UP000034881"/>
    </source>
</evidence>
<evidence type="ECO:0000256" key="4">
    <source>
        <dbReference type="ARBA" id="ARBA00022741"/>
    </source>
</evidence>
<evidence type="ECO:0000256" key="1">
    <source>
        <dbReference type="ARBA" id="ARBA00022553"/>
    </source>
</evidence>
<keyword evidence="2" id="KW-1277">Toxin-antitoxin system</keyword>
<sequence length="114" mass="13749">MSKRKPLLYLQDILTSLLRIEDYTRNLSFDDLNDDWKTIDAVVRNLEILGEAARNMPEELVEEYPDIPWSRMISMRNKVLHEYFGVDLEILWKTIQEDLPFLRKQIKEMLKEYT</sequence>
<proteinExistence type="inferred from homology"/>
<dbReference type="InterPro" id="IPR008201">
    <property type="entry name" value="HepT-like"/>
</dbReference>
<evidence type="ECO:0000313" key="7">
    <source>
        <dbReference type="EMBL" id="KKR42236.1"/>
    </source>
</evidence>
<evidence type="ECO:0000256" key="2">
    <source>
        <dbReference type="ARBA" id="ARBA00022649"/>
    </source>
</evidence>
<evidence type="ECO:0000256" key="6">
    <source>
        <dbReference type="ARBA" id="ARBA00024207"/>
    </source>
</evidence>
<evidence type="ECO:0008006" key="9">
    <source>
        <dbReference type="Google" id="ProtNLM"/>
    </source>
</evidence>
<dbReference type="AlphaFoldDB" id="A0A0G0QXR9"/>
<protein>
    <recommendedName>
        <fullName evidence="9">Nucleotidyltransferase</fullName>
    </recommendedName>
</protein>
<organism evidence="7 8">
    <name type="scientific">Candidatus Daviesbacteria bacterium GW2011_GWC2_40_12</name>
    <dbReference type="NCBI Taxonomy" id="1618431"/>
    <lineage>
        <taxon>Bacteria</taxon>
        <taxon>Candidatus Daviesiibacteriota</taxon>
    </lineage>
</organism>
<dbReference type="Gene3D" id="1.20.120.580">
    <property type="entry name" value="bsu32300-like"/>
    <property type="match status" value="1"/>
</dbReference>
<dbReference type="PANTHER" id="PTHR34139">
    <property type="entry name" value="UPF0331 PROTEIN MJ0127"/>
    <property type="match status" value="1"/>
</dbReference>